<dbReference type="Proteomes" id="UP001165587">
    <property type="component" value="Unassembled WGS sequence"/>
</dbReference>
<feature type="compositionally biased region" description="Acidic residues" evidence="1">
    <location>
        <begin position="13"/>
        <end position="22"/>
    </location>
</feature>
<sequence>MSDPRPDNTPTPDEVDPVEGTEPDGTPVENPSGLTRVLTPA</sequence>
<protein>
    <submittedName>
        <fullName evidence="2">Uncharacterized protein</fullName>
    </submittedName>
</protein>
<feature type="region of interest" description="Disordered" evidence="1">
    <location>
        <begin position="1"/>
        <end position="41"/>
    </location>
</feature>
<evidence type="ECO:0000313" key="2">
    <source>
        <dbReference type="EMBL" id="MCS5725465.1"/>
    </source>
</evidence>
<gene>
    <name evidence="2" type="ORF">N1028_06100</name>
</gene>
<dbReference type="EMBL" id="JANLCK010000003">
    <property type="protein sequence ID" value="MCS5725465.1"/>
    <property type="molecule type" value="Genomic_DNA"/>
</dbReference>
<name>A0AA42BSM6_9MICO</name>
<proteinExistence type="predicted"/>
<organism evidence="2 3">
    <name type="scientific">Herbiconiux oxytropis</name>
    <dbReference type="NCBI Taxonomy" id="2970915"/>
    <lineage>
        <taxon>Bacteria</taxon>
        <taxon>Bacillati</taxon>
        <taxon>Actinomycetota</taxon>
        <taxon>Actinomycetes</taxon>
        <taxon>Micrococcales</taxon>
        <taxon>Microbacteriaceae</taxon>
        <taxon>Herbiconiux</taxon>
    </lineage>
</organism>
<evidence type="ECO:0000256" key="1">
    <source>
        <dbReference type="SAM" id="MobiDB-lite"/>
    </source>
</evidence>
<reference evidence="2" key="1">
    <citation type="submission" date="2022-08" db="EMBL/GenBank/DDBJ databases">
        <authorList>
            <person name="Deng Y."/>
            <person name="Han X.-F."/>
            <person name="Zhang Y.-Q."/>
        </authorList>
    </citation>
    <scope>NUCLEOTIDE SEQUENCE</scope>
    <source>
        <strain evidence="2">CPCC 203407</strain>
    </source>
</reference>
<keyword evidence="3" id="KW-1185">Reference proteome</keyword>
<dbReference type="AlphaFoldDB" id="A0AA42BSM6"/>
<comment type="caution">
    <text evidence="2">The sequence shown here is derived from an EMBL/GenBank/DDBJ whole genome shotgun (WGS) entry which is preliminary data.</text>
</comment>
<evidence type="ECO:0000313" key="3">
    <source>
        <dbReference type="Proteomes" id="UP001165587"/>
    </source>
</evidence>
<dbReference type="RefSeq" id="WP_259525971.1">
    <property type="nucleotide sequence ID" value="NZ_JANLCK010000003.1"/>
</dbReference>
<accession>A0AA42BSM6</accession>